<gene>
    <name evidence="1" type="ORF">CBR_g8130</name>
</gene>
<organism evidence="1 2">
    <name type="scientific">Chara braunii</name>
    <name type="common">Braun's stonewort</name>
    <dbReference type="NCBI Taxonomy" id="69332"/>
    <lineage>
        <taxon>Eukaryota</taxon>
        <taxon>Viridiplantae</taxon>
        <taxon>Streptophyta</taxon>
        <taxon>Charophyceae</taxon>
        <taxon>Charales</taxon>
        <taxon>Characeae</taxon>
        <taxon>Chara</taxon>
    </lineage>
</organism>
<sequence>MQVPRQQQDQVKVCYCTQSRPSAGSQSGLPWVGDLRQAGRWLSAGTVDDDAGLRQHADAFSAERQPMLMWRMPPVFIADVVHVTCLHC</sequence>
<dbReference type="Proteomes" id="UP000265515">
    <property type="component" value="Unassembled WGS sequence"/>
</dbReference>
<comment type="caution">
    <text evidence="1">The sequence shown here is derived from an EMBL/GenBank/DDBJ whole genome shotgun (WGS) entry which is preliminary data.</text>
</comment>
<name>A0A388KLA5_CHABU</name>
<reference evidence="1 2" key="1">
    <citation type="journal article" date="2018" name="Cell">
        <title>The Chara Genome: Secondary Complexity and Implications for Plant Terrestrialization.</title>
        <authorList>
            <person name="Nishiyama T."/>
            <person name="Sakayama H."/>
            <person name="Vries J.D."/>
            <person name="Buschmann H."/>
            <person name="Saint-Marcoux D."/>
            <person name="Ullrich K.K."/>
            <person name="Haas F.B."/>
            <person name="Vanderstraeten L."/>
            <person name="Becker D."/>
            <person name="Lang D."/>
            <person name="Vosolsobe S."/>
            <person name="Rombauts S."/>
            <person name="Wilhelmsson P.K.I."/>
            <person name="Janitza P."/>
            <person name="Kern R."/>
            <person name="Heyl A."/>
            <person name="Rumpler F."/>
            <person name="Villalobos L.I.A.C."/>
            <person name="Clay J.M."/>
            <person name="Skokan R."/>
            <person name="Toyoda A."/>
            <person name="Suzuki Y."/>
            <person name="Kagoshima H."/>
            <person name="Schijlen E."/>
            <person name="Tajeshwar N."/>
            <person name="Catarino B."/>
            <person name="Hetherington A.J."/>
            <person name="Saltykova A."/>
            <person name="Bonnot C."/>
            <person name="Breuninger H."/>
            <person name="Symeonidi A."/>
            <person name="Radhakrishnan G.V."/>
            <person name="Van Nieuwerburgh F."/>
            <person name="Deforce D."/>
            <person name="Chang C."/>
            <person name="Karol K.G."/>
            <person name="Hedrich R."/>
            <person name="Ulvskov P."/>
            <person name="Glockner G."/>
            <person name="Delwiche C.F."/>
            <person name="Petrasek J."/>
            <person name="Van de Peer Y."/>
            <person name="Friml J."/>
            <person name="Beilby M."/>
            <person name="Dolan L."/>
            <person name="Kohara Y."/>
            <person name="Sugano S."/>
            <person name="Fujiyama A."/>
            <person name="Delaux P.-M."/>
            <person name="Quint M."/>
            <person name="TheiBen G."/>
            <person name="Hagemann M."/>
            <person name="Harholt J."/>
            <person name="Dunand C."/>
            <person name="Zachgo S."/>
            <person name="Langdale J."/>
            <person name="Maumus F."/>
            <person name="Straeten D.V.D."/>
            <person name="Gould S.B."/>
            <person name="Rensing S.A."/>
        </authorList>
    </citation>
    <scope>NUCLEOTIDE SEQUENCE [LARGE SCALE GENOMIC DNA]</scope>
    <source>
        <strain evidence="1 2">S276</strain>
    </source>
</reference>
<evidence type="ECO:0000313" key="1">
    <source>
        <dbReference type="EMBL" id="GBG70830.1"/>
    </source>
</evidence>
<keyword evidence="2" id="KW-1185">Reference proteome</keyword>
<dbReference type="Gramene" id="GBG70830">
    <property type="protein sequence ID" value="GBG70830"/>
    <property type="gene ID" value="CBR_g8130"/>
</dbReference>
<dbReference type="EMBL" id="BFEA01000136">
    <property type="protein sequence ID" value="GBG70830.1"/>
    <property type="molecule type" value="Genomic_DNA"/>
</dbReference>
<evidence type="ECO:0000313" key="2">
    <source>
        <dbReference type="Proteomes" id="UP000265515"/>
    </source>
</evidence>
<protein>
    <submittedName>
        <fullName evidence="1">Uncharacterized protein</fullName>
    </submittedName>
</protein>
<proteinExistence type="predicted"/>
<dbReference type="AlphaFoldDB" id="A0A388KLA5"/>
<accession>A0A388KLA5</accession>